<name>A0A380ZC26_9BACE</name>
<dbReference type="GeneID" id="93071911"/>
<dbReference type="AlphaFoldDB" id="A0A380ZC26"/>
<sequence>MDMTIKDEIEQLILRCIASDGLKACPKDLAFLEKYGLKNLFFFSVEYGMEGADTQSLDGRAKSQIRWNLYVTDFPLLRRMYEREGKGALMECLYLEERYFRKFLSITGQEDKP</sequence>
<evidence type="ECO:0000313" key="5">
    <source>
        <dbReference type="Proteomes" id="UP000254424"/>
    </source>
</evidence>
<proteinExistence type="predicted"/>
<gene>
    <name evidence="1" type="ORF">NCTC11155_00018</name>
    <name evidence="2" type="ORF">NCTC11155_00031</name>
    <name evidence="3" type="ORF">NCTC11155_03311</name>
    <name evidence="4" type="ORF">NCTC11155_03723</name>
</gene>
<dbReference type="EMBL" id="UFSX01000002">
    <property type="protein sequence ID" value="SUV43902.1"/>
    <property type="molecule type" value="Genomic_DNA"/>
</dbReference>
<dbReference type="RefSeq" id="WP_004288856.1">
    <property type="nucleotide sequence ID" value="NZ_CABKNQ010000020.1"/>
</dbReference>
<evidence type="ECO:0000313" key="3">
    <source>
        <dbReference type="EMBL" id="SUV43902.1"/>
    </source>
</evidence>
<reference evidence="3 5" key="1">
    <citation type="submission" date="2018-06" db="EMBL/GenBank/DDBJ databases">
        <authorList>
            <consortium name="Pathogen Informatics"/>
            <person name="Doyle S."/>
        </authorList>
    </citation>
    <scope>NUCLEOTIDE SEQUENCE [LARGE SCALE GENOMIC DNA]</scope>
    <source>
        <strain evidence="3 5">NCTC11155</strain>
    </source>
</reference>
<organism evidence="3 5">
    <name type="scientific">Bacteroides eggerthii</name>
    <dbReference type="NCBI Taxonomy" id="28111"/>
    <lineage>
        <taxon>Bacteria</taxon>
        <taxon>Pseudomonadati</taxon>
        <taxon>Bacteroidota</taxon>
        <taxon>Bacteroidia</taxon>
        <taxon>Bacteroidales</taxon>
        <taxon>Bacteroidaceae</taxon>
        <taxon>Bacteroides</taxon>
    </lineage>
</organism>
<dbReference type="EMBL" id="UFSX01000001">
    <property type="protein sequence ID" value="SUV28072.1"/>
    <property type="molecule type" value="Genomic_DNA"/>
</dbReference>
<dbReference type="OrthoDB" id="1030991at2"/>
<dbReference type="Proteomes" id="UP000254424">
    <property type="component" value="Unassembled WGS sequence"/>
</dbReference>
<evidence type="ECO:0000313" key="2">
    <source>
        <dbReference type="EMBL" id="SUV28085.1"/>
    </source>
</evidence>
<protein>
    <submittedName>
        <fullName evidence="3">Uncharacterized protein</fullName>
    </submittedName>
</protein>
<dbReference type="EMBL" id="UFSX01000006">
    <property type="protein sequence ID" value="SUV47258.1"/>
    <property type="molecule type" value="Genomic_DNA"/>
</dbReference>
<dbReference type="STRING" id="483216.BACEGG_00576"/>
<accession>A0A380ZC26</accession>
<evidence type="ECO:0000313" key="4">
    <source>
        <dbReference type="EMBL" id="SUV47258.1"/>
    </source>
</evidence>
<evidence type="ECO:0000313" key="1">
    <source>
        <dbReference type="EMBL" id="SUV28072.1"/>
    </source>
</evidence>
<dbReference type="EMBL" id="UFSX01000001">
    <property type="protein sequence ID" value="SUV28085.1"/>
    <property type="molecule type" value="Genomic_DNA"/>
</dbReference>